<evidence type="ECO:0000313" key="2">
    <source>
        <dbReference type="Proteomes" id="UP000018144"/>
    </source>
</evidence>
<reference evidence="1 2" key="1">
    <citation type="journal article" date="2013" name="PLoS Genet.">
        <title>The genome and development-dependent transcriptomes of Pyronema confluens: a window into fungal evolution.</title>
        <authorList>
            <person name="Traeger S."/>
            <person name="Altegoer F."/>
            <person name="Freitag M."/>
            <person name="Gabaldon T."/>
            <person name="Kempken F."/>
            <person name="Kumar A."/>
            <person name="Marcet-Houben M."/>
            <person name="Poggeler S."/>
            <person name="Stajich J.E."/>
            <person name="Nowrousian M."/>
        </authorList>
    </citation>
    <scope>NUCLEOTIDE SEQUENCE [LARGE SCALE GENOMIC DNA]</scope>
    <source>
        <strain evidence="2">CBS 100304</strain>
        <tissue evidence="1">Vegetative mycelium</tissue>
    </source>
</reference>
<dbReference type="EMBL" id="HF936600">
    <property type="protein sequence ID" value="CCX34679.1"/>
    <property type="molecule type" value="Genomic_DNA"/>
</dbReference>
<protein>
    <submittedName>
        <fullName evidence="1">Uncharacterized protein</fullName>
    </submittedName>
</protein>
<keyword evidence="2" id="KW-1185">Reference proteome</keyword>
<proteinExistence type="predicted"/>
<accession>U4LSQ7</accession>
<gene>
    <name evidence="1" type="ORF">PCON_04174</name>
</gene>
<evidence type="ECO:0000313" key="1">
    <source>
        <dbReference type="EMBL" id="CCX34679.1"/>
    </source>
</evidence>
<organism evidence="1 2">
    <name type="scientific">Pyronema omphalodes (strain CBS 100304)</name>
    <name type="common">Pyronema confluens</name>
    <dbReference type="NCBI Taxonomy" id="1076935"/>
    <lineage>
        <taxon>Eukaryota</taxon>
        <taxon>Fungi</taxon>
        <taxon>Dikarya</taxon>
        <taxon>Ascomycota</taxon>
        <taxon>Pezizomycotina</taxon>
        <taxon>Pezizomycetes</taxon>
        <taxon>Pezizales</taxon>
        <taxon>Pyronemataceae</taxon>
        <taxon>Pyronema</taxon>
    </lineage>
</organism>
<name>U4LSQ7_PYROM</name>
<dbReference type="Proteomes" id="UP000018144">
    <property type="component" value="Unassembled WGS sequence"/>
</dbReference>
<sequence length="28" mass="3361">MRLRLLSLLCITCALYQRHVIITIVFDR</sequence>
<dbReference type="AlphaFoldDB" id="U4LSQ7"/>